<dbReference type="GO" id="GO:0016925">
    <property type="term" value="P:protein sumoylation"/>
    <property type="evidence" value="ECO:0007669"/>
    <property type="project" value="TreeGrafter"/>
</dbReference>
<dbReference type="InterPro" id="IPR023321">
    <property type="entry name" value="PINIT"/>
</dbReference>
<feature type="compositionally biased region" description="Low complexity" evidence="4">
    <location>
        <begin position="704"/>
        <end position="784"/>
    </location>
</feature>
<evidence type="ECO:0000256" key="4">
    <source>
        <dbReference type="SAM" id="MobiDB-lite"/>
    </source>
</evidence>
<dbReference type="GO" id="GO:0061665">
    <property type="term" value="F:SUMO ligase activity"/>
    <property type="evidence" value="ECO:0007669"/>
    <property type="project" value="TreeGrafter"/>
</dbReference>
<feature type="region of interest" description="Disordered" evidence="4">
    <location>
        <begin position="572"/>
        <end position="619"/>
    </location>
</feature>
<dbReference type="InterPro" id="IPR004181">
    <property type="entry name" value="Znf_MIZ"/>
</dbReference>
<accession>A0A9P6VR03</accession>
<comment type="caution">
    <text evidence="7">The sequence shown here is derived from an EMBL/GenBank/DDBJ whole genome shotgun (WGS) entry which is preliminary data.</text>
</comment>
<feature type="compositionally biased region" description="Polar residues" evidence="4">
    <location>
        <begin position="110"/>
        <end position="145"/>
    </location>
</feature>
<feature type="compositionally biased region" description="Polar residues" evidence="4">
    <location>
        <begin position="153"/>
        <end position="166"/>
    </location>
</feature>
<organism evidence="7 8">
    <name type="scientific">Hyphodiscus hymeniophilus</name>
    <dbReference type="NCBI Taxonomy" id="353542"/>
    <lineage>
        <taxon>Eukaryota</taxon>
        <taxon>Fungi</taxon>
        <taxon>Dikarya</taxon>
        <taxon>Ascomycota</taxon>
        <taxon>Pezizomycotina</taxon>
        <taxon>Leotiomycetes</taxon>
        <taxon>Helotiales</taxon>
        <taxon>Hyphodiscaceae</taxon>
        <taxon>Hyphodiscus</taxon>
    </lineage>
</organism>
<feature type="domain" description="SP-RING-type" evidence="5">
    <location>
        <begin position="1137"/>
        <end position="1185"/>
    </location>
</feature>
<keyword evidence="1" id="KW-0479">Metal-binding</keyword>
<evidence type="ECO:0008006" key="9">
    <source>
        <dbReference type="Google" id="ProtNLM"/>
    </source>
</evidence>
<dbReference type="GO" id="GO:0008270">
    <property type="term" value="F:zinc ion binding"/>
    <property type="evidence" value="ECO:0007669"/>
    <property type="project" value="UniProtKB-KW"/>
</dbReference>
<feature type="region of interest" description="Disordered" evidence="4">
    <location>
        <begin position="1223"/>
        <end position="1288"/>
    </location>
</feature>
<evidence type="ECO:0000256" key="2">
    <source>
        <dbReference type="ARBA" id="ARBA00022771"/>
    </source>
</evidence>
<gene>
    <name evidence="7" type="ORF">D0Z07_0149</name>
</gene>
<dbReference type="Gene3D" id="3.30.40.10">
    <property type="entry name" value="Zinc/RING finger domain, C3HC4 (zinc finger)"/>
    <property type="match status" value="1"/>
</dbReference>
<evidence type="ECO:0000313" key="7">
    <source>
        <dbReference type="EMBL" id="KAG0652592.1"/>
    </source>
</evidence>
<feature type="domain" description="PINIT" evidence="6">
    <location>
        <begin position="923"/>
        <end position="1076"/>
    </location>
</feature>
<proteinExistence type="predicted"/>
<evidence type="ECO:0000256" key="1">
    <source>
        <dbReference type="ARBA" id="ARBA00022723"/>
    </source>
</evidence>
<dbReference type="PANTHER" id="PTHR10782:SF4">
    <property type="entry name" value="TONALLI, ISOFORM E"/>
    <property type="match status" value="1"/>
</dbReference>
<dbReference type="Proteomes" id="UP000785200">
    <property type="component" value="Unassembled WGS sequence"/>
</dbReference>
<dbReference type="Pfam" id="PF02891">
    <property type="entry name" value="zf-MIZ"/>
    <property type="match status" value="1"/>
</dbReference>
<name>A0A9P6VR03_9HELO</name>
<dbReference type="GO" id="GO:0000785">
    <property type="term" value="C:chromatin"/>
    <property type="evidence" value="ECO:0007669"/>
    <property type="project" value="TreeGrafter"/>
</dbReference>
<keyword evidence="3" id="KW-0862">Zinc</keyword>
<feature type="region of interest" description="Disordered" evidence="4">
    <location>
        <begin position="89"/>
        <end position="166"/>
    </location>
</feature>
<evidence type="ECO:0000313" key="8">
    <source>
        <dbReference type="Proteomes" id="UP000785200"/>
    </source>
</evidence>
<sequence length="1288" mass="143063">MSDRDVDSSNATLNTLFGGARQKSWMLGPRASVRPTPRPSISKASGQNAASVQKNSAAVLPSPASSDEPSPILLYNTVNNVVQIQNQRQVDSNDIQRPGSVAQRPVGLATQPSEAVTQPSITQAQPRISQSLSQGRASRPTSAHVNTVPPAPSSTLGALPSGSTARSLADGQATFRSAQDLRSPSLPIPNPNLVQAFVLSGQLGLENAAQPANETSQRPADTQQTAREQLLSPSPMPSSPPTMELEQPPLPASVLLPIQNQPNSFPSTTQSKPHKRQRIQVPAPSLKGRVALIDAHVESAGGPHSLNTDLERPRFQLLSEACNSEDTFYVALHQLFCIWDSPMRGLLSSIPEFPHANILQISFKVLSNLIRENKGLAPNHLKWFLDFPSPLADLMRTSEAYQKIVSNVGRYLERLASDWGPFSKVCATRGYPPLVDELIQRMGLTSPILQHIMFTATRRNLGVEDDMYGEQMEKIFAEDKQGHQELAARFYTGRPPTEGDIINRNQQLIDKYLTINNHRIRTRRISWSAIASGSPLVNSHTVPIPADIHRTVSNNSNDASMAPQPINVYSNANHTFPSPDAWHQTQHTQQQQQRTVSNPSPNPLVQAAAGRPLGGSGIRAYSKAPSPIMLQTLSMNSPIMHSPGLQQQSFQWATPVLRSNSFQVQQNPMAGQPTGVAPTTPLQHLSMQQQQHIAAQQQQQIAIQAQEWQQQGHPHMHQQFHPQMHQQVQPQMLQRGQLQMYQHAPQVQQAQQRQPNDNAQQAHLSTLQQIPQSQSIQRQQQQNVEHQRRQISTAAQQVLSMQRAARSRSSGDHVDMPQRVPLSNTSVSNIGRTPDDSNSPNLALPRPIPSFIPSPIAQKHVVDAYSNAQPLQRILVPPLGYQQSSQPYNPELTALHQAHIRSPRLVPQDVSAKALDDVPSRRFYQCVKTLAMAPVKIPISSSMSYLEFSITEESSALISRDKIIGTDRVPVREFKRGSLQYRLRCISSKRETTKCPIPEWIISDTVWPETVFVEINDHQLEVRRKNHHGKDLPIDITQYVFAKTSDRDLNHIKISIPRLRKAMREHSYFVAVEVVEVLQHPQIMEMCTLHQRIPASVTLDGIKKSLASSPTEDEDEDDFAMVVSDLSIDLADPWTACIFEIPVRGNTCLHRECFDLETFLVTRNSKSKRPNQPSMIDVWKCPLCGRDARPYSLRVDEFLAGVRTELAAQDRLDTKAILISADGSWRAKPEPRTMKRKATGDQDNDDPDSSDGEGTARRQQAVGRKNNPHLNGSSAPSKEVEVIELDDD</sequence>
<dbReference type="InterPro" id="IPR018527">
    <property type="entry name" value="Rubredoxin_Fe_BS"/>
</dbReference>
<dbReference type="EMBL" id="VNKQ01000002">
    <property type="protein sequence ID" value="KAG0652592.1"/>
    <property type="molecule type" value="Genomic_DNA"/>
</dbReference>
<evidence type="ECO:0000256" key="3">
    <source>
        <dbReference type="ARBA" id="ARBA00022833"/>
    </source>
</evidence>
<dbReference type="InterPro" id="IPR013083">
    <property type="entry name" value="Znf_RING/FYVE/PHD"/>
</dbReference>
<feature type="compositionally biased region" description="Polar residues" evidence="4">
    <location>
        <begin position="821"/>
        <end position="841"/>
    </location>
</feature>
<feature type="region of interest" description="Disordered" evidence="4">
    <location>
        <begin position="1"/>
        <end position="67"/>
    </location>
</feature>
<protein>
    <recommendedName>
        <fullName evidence="9">SP-RING-type domain-containing protein</fullName>
    </recommendedName>
</protein>
<feature type="compositionally biased region" description="Polar residues" evidence="4">
    <location>
        <begin position="258"/>
        <end position="271"/>
    </location>
</feature>
<feature type="compositionally biased region" description="Polar residues" evidence="4">
    <location>
        <begin position="42"/>
        <end position="56"/>
    </location>
</feature>
<keyword evidence="2" id="KW-0863">Zinc-finger</keyword>
<keyword evidence="8" id="KW-1185">Reference proteome</keyword>
<dbReference type="OrthoDB" id="27975at2759"/>
<dbReference type="Pfam" id="PF14324">
    <property type="entry name" value="PINIT"/>
    <property type="match status" value="1"/>
</dbReference>
<feature type="region of interest" description="Disordered" evidence="4">
    <location>
        <begin position="209"/>
        <end position="281"/>
    </location>
</feature>
<feature type="compositionally biased region" description="Low complexity" evidence="4">
    <location>
        <begin position="583"/>
        <end position="593"/>
    </location>
</feature>
<dbReference type="PANTHER" id="PTHR10782">
    <property type="entry name" value="ZINC FINGER MIZ DOMAIN-CONTAINING PROTEIN"/>
    <property type="match status" value="1"/>
</dbReference>
<reference evidence="7" key="1">
    <citation type="submission" date="2019-07" db="EMBL/GenBank/DDBJ databases">
        <title>Hyphodiscus hymeniophilus genome sequencing and assembly.</title>
        <authorList>
            <person name="Kramer G."/>
            <person name="Nodwell J."/>
        </authorList>
    </citation>
    <scope>NUCLEOTIDE SEQUENCE</scope>
    <source>
        <strain evidence="7">ATCC 34498</strain>
    </source>
</reference>
<feature type="compositionally biased region" description="Polar residues" evidence="4">
    <location>
        <begin position="210"/>
        <end position="227"/>
    </location>
</feature>
<feature type="region of interest" description="Disordered" evidence="4">
    <location>
        <begin position="704"/>
        <end position="846"/>
    </location>
</feature>
<feature type="compositionally biased region" description="Acidic residues" evidence="4">
    <location>
        <begin position="1242"/>
        <end position="1251"/>
    </location>
</feature>
<dbReference type="PROSITE" id="PS00202">
    <property type="entry name" value="RUBREDOXIN"/>
    <property type="match status" value="1"/>
</dbReference>
<evidence type="ECO:0000259" key="6">
    <source>
        <dbReference type="Pfam" id="PF14324"/>
    </source>
</evidence>
<evidence type="ECO:0000259" key="5">
    <source>
        <dbReference type="Pfam" id="PF02891"/>
    </source>
</evidence>
<feature type="compositionally biased region" description="Polar residues" evidence="4">
    <location>
        <begin position="791"/>
        <end position="800"/>
    </location>
</feature>